<evidence type="ECO:0000256" key="1">
    <source>
        <dbReference type="ARBA" id="ARBA00003875"/>
    </source>
</evidence>
<proteinExistence type="inferred from homology"/>
<dbReference type="EMBL" id="LN890537">
    <property type="protein sequence ID" value="CUS22306.1"/>
    <property type="molecule type" value="Genomic_DNA"/>
</dbReference>
<name>A0A0P1KRC5_9SACH</name>
<comment type="subcellular location">
    <subcellularLocation>
        <location evidence="2">Mitochondrion intermembrane space</location>
    </subcellularLocation>
</comment>
<dbReference type="SUPFAM" id="SSF47072">
    <property type="entry name" value="Cysteine alpha-hairpin motif"/>
    <property type="match status" value="1"/>
</dbReference>
<dbReference type="PANTHER" id="PTHR46811:SF1">
    <property type="entry name" value="COILED-COIL-HELIX-COILED-COIL-HELIX DOMAIN-CONTAINING PROTEIN 7"/>
    <property type="match status" value="1"/>
</dbReference>
<evidence type="ECO:0000313" key="8">
    <source>
        <dbReference type="Proteomes" id="UP000236544"/>
    </source>
</evidence>
<dbReference type="OrthoDB" id="9971592at2759"/>
<dbReference type="InterPro" id="IPR051040">
    <property type="entry name" value="COX23"/>
</dbReference>
<evidence type="ECO:0000256" key="2">
    <source>
        <dbReference type="ARBA" id="ARBA00004569"/>
    </source>
</evidence>
<comment type="function">
    <text evidence="1">Required for the assembly of cytochrome c oxidase.</text>
</comment>
<accession>A0A0P1KRC5</accession>
<comment type="similarity">
    <text evidence="5">Belongs to the COX23 family.</text>
</comment>
<dbReference type="PROSITE" id="PS51808">
    <property type="entry name" value="CHCH"/>
    <property type="match status" value="1"/>
</dbReference>
<sequence>MVEELKTNPAENADPQLQVDKTKVDYAPKNTDSGSYKFYPDNPESSFNKYRFAAKDASQFYDPCQESSKMSMKCLELNNYDRSMCQEYFDAYRECKKQWLQARRRNRSQWE</sequence>
<dbReference type="Proteomes" id="UP000236544">
    <property type="component" value="Unassembled WGS sequence"/>
</dbReference>
<evidence type="ECO:0000256" key="5">
    <source>
        <dbReference type="ARBA" id="ARBA00038264"/>
    </source>
</evidence>
<keyword evidence="8" id="KW-1185">Reference proteome</keyword>
<evidence type="ECO:0000256" key="3">
    <source>
        <dbReference type="ARBA" id="ARBA00023128"/>
    </source>
</evidence>
<dbReference type="Gene3D" id="1.10.287.1130">
    <property type="entry name" value="CytochromE C oxidase copper chaperone"/>
    <property type="match status" value="1"/>
</dbReference>
<evidence type="ECO:0000256" key="6">
    <source>
        <dbReference type="ARBA" id="ARBA00041104"/>
    </source>
</evidence>
<dbReference type="GO" id="GO:0033108">
    <property type="term" value="P:mitochondrial respiratory chain complex assembly"/>
    <property type="evidence" value="ECO:0007669"/>
    <property type="project" value="TreeGrafter"/>
</dbReference>
<dbReference type="InterPro" id="IPR009069">
    <property type="entry name" value="Cys_alpha_HP_mot_SF"/>
</dbReference>
<gene>
    <name evidence="7" type="ORF">LAQU0_S05e02410g</name>
</gene>
<keyword evidence="3" id="KW-0496">Mitochondrion</keyword>
<evidence type="ECO:0000256" key="4">
    <source>
        <dbReference type="ARBA" id="ARBA00023157"/>
    </source>
</evidence>
<dbReference type="PANTHER" id="PTHR46811">
    <property type="entry name" value="COILED-COIL-HELIX-COILED-COIL-HELIX DOMAIN-CONTAINING PROTEIN 7"/>
    <property type="match status" value="1"/>
</dbReference>
<dbReference type="AlphaFoldDB" id="A0A0P1KRC5"/>
<organism evidence="7 8">
    <name type="scientific">Lachancea quebecensis</name>
    <dbReference type="NCBI Taxonomy" id="1654605"/>
    <lineage>
        <taxon>Eukaryota</taxon>
        <taxon>Fungi</taxon>
        <taxon>Dikarya</taxon>
        <taxon>Ascomycota</taxon>
        <taxon>Saccharomycotina</taxon>
        <taxon>Saccharomycetes</taxon>
        <taxon>Saccharomycetales</taxon>
        <taxon>Saccharomycetaceae</taxon>
        <taxon>Lachancea</taxon>
    </lineage>
</organism>
<evidence type="ECO:0000313" key="7">
    <source>
        <dbReference type="EMBL" id="CUS22306.1"/>
    </source>
</evidence>
<keyword evidence="4" id="KW-1015">Disulfide bond</keyword>
<protein>
    <recommendedName>
        <fullName evidence="6">Cytochrome c oxidase-assembly factor COX23, mitochondrial</fullName>
    </recommendedName>
</protein>
<dbReference type="GO" id="GO:0005758">
    <property type="term" value="C:mitochondrial intermembrane space"/>
    <property type="evidence" value="ECO:0007669"/>
    <property type="project" value="UniProtKB-SubCell"/>
</dbReference>
<reference evidence="8" key="1">
    <citation type="submission" date="2015-10" db="EMBL/GenBank/DDBJ databases">
        <authorList>
            <person name="Devillers H."/>
        </authorList>
    </citation>
    <scope>NUCLEOTIDE SEQUENCE [LARGE SCALE GENOMIC DNA]</scope>
</reference>